<reference evidence="3 4" key="1">
    <citation type="journal article" date="2023" name="Elife">
        <title>Identification of key yeast species and microbe-microbe interactions impacting larval growth of Drosophila in the wild.</title>
        <authorList>
            <person name="Mure A."/>
            <person name="Sugiura Y."/>
            <person name="Maeda R."/>
            <person name="Honda K."/>
            <person name="Sakurai N."/>
            <person name="Takahashi Y."/>
            <person name="Watada M."/>
            <person name="Katoh T."/>
            <person name="Gotoh A."/>
            <person name="Gotoh Y."/>
            <person name="Taniguchi I."/>
            <person name="Nakamura K."/>
            <person name="Hayashi T."/>
            <person name="Katayama T."/>
            <person name="Uemura T."/>
            <person name="Hattori Y."/>
        </authorList>
    </citation>
    <scope>NUCLEOTIDE SEQUENCE [LARGE SCALE GENOMIC DNA]</scope>
    <source>
        <strain evidence="3 4">SC-9</strain>
    </source>
</reference>
<keyword evidence="4" id="KW-1185">Reference proteome</keyword>
<protein>
    <submittedName>
        <fullName evidence="3">Tip41 protein</fullName>
    </submittedName>
</protein>
<proteinExistence type="inferred from homology"/>
<dbReference type="EMBL" id="BTFZ01000011">
    <property type="protein sequence ID" value="GMM35844.1"/>
    <property type="molecule type" value="Genomic_DNA"/>
</dbReference>
<feature type="region of interest" description="Disordered" evidence="2">
    <location>
        <begin position="247"/>
        <end position="277"/>
    </location>
</feature>
<sequence>MENDNIKGKKVTGATEKTAFVAPSNPSSAVAPPSPSSSSSSFSTFLTPSASGINAVQINNAREMFLMSTRSRNNPAAIRGSKTKISSSSPSATTATSEINETVFQTSLPSSMMTTSPFTNPNISVPAKSHEGGCKNPQCTCCGSVIIPSPASSLPVKDSPSISINDWEIFTTRKPILNAEEIDHYEEKLNLPLPEMIFGKNEVRVKNTKHNWEIVFNSIDSLDTVLKIGCDPNKLLKVAHSKDWFSHKQKKASGGSSPSTSSTSSSLGSTSNNNNASIQLSSDMYDTEVPTDSLNEHVTKMIKPYDWTYTPHYKGTPSPSNSHKFTRSQNQIPIKKLKRPDPILFFDDVVLYEDELADNGIAVMQCKIRVMEKRLLLLCRFFLRIDDVIFRIKDVRLFVEFEENLVIRDIKEQEDTYRNVYNKVLRLGGGGDPRFYLRDSNWVSNHLTTVYHEVEEIKF</sequence>
<dbReference type="InterPro" id="IPR051330">
    <property type="entry name" value="Phosphatase_reg/MetRdx"/>
</dbReference>
<dbReference type="Pfam" id="PF04176">
    <property type="entry name" value="TIP41"/>
    <property type="match status" value="1"/>
</dbReference>
<dbReference type="GO" id="GO:0005829">
    <property type="term" value="C:cytosol"/>
    <property type="evidence" value="ECO:0007669"/>
    <property type="project" value="TreeGrafter"/>
</dbReference>
<evidence type="ECO:0000256" key="2">
    <source>
        <dbReference type="SAM" id="MobiDB-lite"/>
    </source>
</evidence>
<dbReference type="InterPro" id="IPR007303">
    <property type="entry name" value="TIP41-like"/>
</dbReference>
<name>A0AAV5QM85_9ASCO</name>
<evidence type="ECO:0000313" key="3">
    <source>
        <dbReference type="EMBL" id="GMM35844.1"/>
    </source>
</evidence>
<dbReference type="GO" id="GO:0031929">
    <property type="term" value="P:TOR signaling"/>
    <property type="evidence" value="ECO:0007669"/>
    <property type="project" value="TreeGrafter"/>
</dbReference>
<dbReference type="PANTHER" id="PTHR21021:SF16">
    <property type="entry name" value="TIP41-LIKE PROTEIN"/>
    <property type="match status" value="1"/>
</dbReference>
<dbReference type="PANTHER" id="PTHR21021">
    <property type="entry name" value="GAF/PUTATIVE CYTOSKELETAL PROTEIN"/>
    <property type="match status" value="1"/>
</dbReference>
<dbReference type="Proteomes" id="UP001360560">
    <property type="component" value="Unassembled WGS sequence"/>
</dbReference>
<evidence type="ECO:0000313" key="4">
    <source>
        <dbReference type="Proteomes" id="UP001360560"/>
    </source>
</evidence>
<dbReference type="AlphaFoldDB" id="A0AAV5QM85"/>
<evidence type="ECO:0000256" key="1">
    <source>
        <dbReference type="ARBA" id="ARBA00006658"/>
    </source>
</evidence>
<dbReference type="GeneID" id="90073819"/>
<feature type="compositionally biased region" description="Low complexity" evidence="2">
    <location>
        <begin position="19"/>
        <end position="44"/>
    </location>
</feature>
<organism evidence="3 4">
    <name type="scientific">Saccharomycopsis crataegensis</name>
    <dbReference type="NCBI Taxonomy" id="43959"/>
    <lineage>
        <taxon>Eukaryota</taxon>
        <taxon>Fungi</taxon>
        <taxon>Dikarya</taxon>
        <taxon>Ascomycota</taxon>
        <taxon>Saccharomycotina</taxon>
        <taxon>Saccharomycetes</taxon>
        <taxon>Saccharomycopsidaceae</taxon>
        <taxon>Saccharomycopsis</taxon>
    </lineage>
</organism>
<comment type="caution">
    <text evidence="3">The sequence shown here is derived from an EMBL/GenBank/DDBJ whole genome shotgun (WGS) entry which is preliminary data.</text>
</comment>
<accession>A0AAV5QM85</accession>
<feature type="compositionally biased region" description="Low complexity" evidence="2">
    <location>
        <begin position="253"/>
        <end position="277"/>
    </location>
</feature>
<feature type="region of interest" description="Disordered" evidence="2">
    <location>
        <begin position="77"/>
        <end position="99"/>
    </location>
</feature>
<feature type="compositionally biased region" description="Low complexity" evidence="2">
    <location>
        <begin position="83"/>
        <end position="97"/>
    </location>
</feature>
<gene>
    <name evidence="3" type="ORF">DASC09_031690</name>
</gene>
<dbReference type="RefSeq" id="XP_064852840.1">
    <property type="nucleotide sequence ID" value="XM_064996768.1"/>
</dbReference>
<feature type="region of interest" description="Disordered" evidence="2">
    <location>
        <begin position="1"/>
        <end position="44"/>
    </location>
</feature>
<comment type="similarity">
    <text evidence="1">Belongs to the TIP41 family.</text>
</comment>